<dbReference type="AlphaFoldDB" id="A0A7J7LLA4"/>
<dbReference type="PANTHER" id="PTHR10492:SF94">
    <property type="entry name" value="ATP-DEPENDENT DNA HELICASE"/>
    <property type="match status" value="1"/>
</dbReference>
<name>A0A7J7LLA4_9MAGN</name>
<evidence type="ECO:0000313" key="1">
    <source>
        <dbReference type="EMBL" id="KAF6143308.1"/>
    </source>
</evidence>
<organism evidence="1 2">
    <name type="scientific">Kingdonia uniflora</name>
    <dbReference type="NCBI Taxonomy" id="39325"/>
    <lineage>
        <taxon>Eukaryota</taxon>
        <taxon>Viridiplantae</taxon>
        <taxon>Streptophyta</taxon>
        <taxon>Embryophyta</taxon>
        <taxon>Tracheophyta</taxon>
        <taxon>Spermatophyta</taxon>
        <taxon>Magnoliopsida</taxon>
        <taxon>Ranunculales</taxon>
        <taxon>Circaeasteraceae</taxon>
        <taxon>Kingdonia</taxon>
    </lineage>
</organism>
<dbReference type="PANTHER" id="PTHR10492">
    <property type="match status" value="1"/>
</dbReference>
<sequence>MNVEGIQYRSFKRTAEALGLLENNKSIKECLEEATLIKMATALRKLFVFLQVFCHTSNVDDLWQEFKIAMAEDYRKSFPSFMDARIEDKLLRELNDLLGEHHKKISDYGLPELNKNYNTKGMCSLFRDEQEIRTPEFDLSSKFLLNKEK</sequence>
<dbReference type="Proteomes" id="UP000541444">
    <property type="component" value="Unassembled WGS sequence"/>
</dbReference>
<dbReference type="OrthoDB" id="2439059at2759"/>
<proteinExistence type="predicted"/>
<comment type="caution">
    <text evidence="1">The sequence shown here is derived from an EMBL/GenBank/DDBJ whole genome shotgun (WGS) entry which is preliminary data.</text>
</comment>
<dbReference type="EMBL" id="JACGCM010002208">
    <property type="protein sequence ID" value="KAF6143308.1"/>
    <property type="molecule type" value="Genomic_DNA"/>
</dbReference>
<gene>
    <name evidence="1" type="ORF">GIB67_039091</name>
</gene>
<accession>A0A7J7LLA4</accession>
<keyword evidence="2" id="KW-1185">Reference proteome</keyword>
<evidence type="ECO:0000313" key="2">
    <source>
        <dbReference type="Proteomes" id="UP000541444"/>
    </source>
</evidence>
<protein>
    <submittedName>
        <fullName evidence="1">Uncharacterized protein</fullName>
    </submittedName>
</protein>
<reference evidence="1 2" key="1">
    <citation type="journal article" date="2020" name="IScience">
        <title>Genome Sequencing of the Endangered Kingdonia uniflora (Circaeasteraceae, Ranunculales) Reveals Potential Mechanisms of Evolutionary Specialization.</title>
        <authorList>
            <person name="Sun Y."/>
            <person name="Deng T."/>
            <person name="Zhang A."/>
            <person name="Moore M.J."/>
            <person name="Landis J.B."/>
            <person name="Lin N."/>
            <person name="Zhang H."/>
            <person name="Zhang X."/>
            <person name="Huang J."/>
            <person name="Zhang X."/>
            <person name="Sun H."/>
            <person name="Wang H."/>
        </authorList>
    </citation>
    <scope>NUCLEOTIDE SEQUENCE [LARGE SCALE GENOMIC DNA]</scope>
    <source>
        <strain evidence="1">TB1705</strain>
        <tissue evidence="1">Leaf</tissue>
    </source>
</reference>